<dbReference type="Gene3D" id="1.10.760.10">
    <property type="entry name" value="Cytochrome c-like domain"/>
    <property type="match status" value="2"/>
</dbReference>
<comment type="caution">
    <text evidence="7">The sequence shown here is derived from an EMBL/GenBank/DDBJ whole genome shotgun (WGS) entry which is preliminary data.</text>
</comment>
<feature type="domain" description="Cytochrome c" evidence="6">
    <location>
        <begin position="127"/>
        <end position="210"/>
    </location>
</feature>
<evidence type="ECO:0000256" key="2">
    <source>
        <dbReference type="ARBA" id="ARBA00022723"/>
    </source>
</evidence>
<dbReference type="EMBL" id="BAABKE010000010">
    <property type="protein sequence ID" value="GAA5103906.1"/>
    <property type="molecule type" value="Genomic_DNA"/>
</dbReference>
<name>A0ABP9N1Q0_9GAMM</name>
<feature type="signal peptide" evidence="5">
    <location>
        <begin position="1"/>
        <end position="22"/>
    </location>
</feature>
<dbReference type="RefSeq" id="WP_077926655.1">
    <property type="nucleotide sequence ID" value="NZ_BAABKE010000010.1"/>
</dbReference>
<keyword evidence="3 4" id="KW-0408">Iron</keyword>
<reference evidence="8" key="1">
    <citation type="journal article" date="2019" name="Int. J. Syst. Evol. Microbiol.">
        <title>The Global Catalogue of Microorganisms (GCM) 10K type strain sequencing project: providing services to taxonomists for standard genome sequencing and annotation.</title>
        <authorList>
            <consortium name="The Broad Institute Genomics Platform"/>
            <consortium name="The Broad Institute Genome Sequencing Center for Infectious Disease"/>
            <person name="Wu L."/>
            <person name="Ma J."/>
        </authorList>
    </citation>
    <scope>NUCLEOTIDE SEQUENCE [LARGE SCALE GENOMIC DNA]</scope>
    <source>
        <strain evidence="8">JCM 18424</strain>
    </source>
</reference>
<dbReference type="InterPro" id="IPR050597">
    <property type="entry name" value="Cytochrome_c_Oxidase_Subunit"/>
</dbReference>
<feature type="chain" id="PRO_5046143585" evidence="5">
    <location>
        <begin position="23"/>
        <end position="214"/>
    </location>
</feature>
<sequence>MRHIKKIGYLSLLGMLPFVSHADEGEKIYLKGGEKPQALACVTCHGAEGHGLAVAGYPDITGMSPEYLAKQLHDFQDGLRSHAIMDGIAGNLSDDEIEAVTFYMSELQPKEVPHITRAATPTDIGSQLALRGDWSRNIPECVACHGPGGVGVGDSFPKLAGQSSIYIVNQITAWKDGTRTNDHADLMGHIAKSLTDEEAKAVAAYFESIGQQGE</sequence>
<dbReference type="InterPro" id="IPR024167">
    <property type="entry name" value="Cytochrome_c4-like"/>
</dbReference>
<keyword evidence="8" id="KW-1185">Reference proteome</keyword>
<evidence type="ECO:0000256" key="4">
    <source>
        <dbReference type="PROSITE-ProRule" id="PRU00433"/>
    </source>
</evidence>
<feature type="domain" description="Cytochrome c" evidence="6">
    <location>
        <begin position="20"/>
        <end position="108"/>
    </location>
</feature>
<gene>
    <name evidence="7" type="ORF">GCM10023338_22940</name>
</gene>
<dbReference type="Proteomes" id="UP001500631">
    <property type="component" value="Unassembled WGS sequence"/>
</dbReference>
<dbReference type="PROSITE" id="PS51007">
    <property type="entry name" value="CYTC"/>
    <property type="match status" value="2"/>
</dbReference>
<evidence type="ECO:0000256" key="1">
    <source>
        <dbReference type="ARBA" id="ARBA00022617"/>
    </source>
</evidence>
<keyword evidence="5" id="KW-0732">Signal</keyword>
<protein>
    <submittedName>
        <fullName evidence="7">C-type cytochrome</fullName>
    </submittedName>
</protein>
<keyword evidence="1 4" id="KW-0349">Heme</keyword>
<organism evidence="7 8">
    <name type="scientific">Wohlfahrtiimonas larvae</name>
    <dbReference type="NCBI Taxonomy" id="1157986"/>
    <lineage>
        <taxon>Bacteria</taxon>
        <taxon>Pseudomonadati</taxon>
        <taxon>Pseudomonadota</taxon>
        <taxon>Gammaproteobacteria</taxon>
        <taxon>Cardiobacteriales</taxon>
        <taxon>Ignatzschineriaceae</taxon>
        <taxon>Wohlfahrtiimonas</taxon>
    </lineage>
</organism>
<dbReference type="PANTHER" id="PTHR33751:SF11">
    <property type="entry name" value="BLL4483 PROTEIN"/>
    <property type="match status" value="1"/>
</dbReference>
<dbReference type="SUPFAM" id="SSF46626">
    <property type="entry name" value="Cytochrome c"/>
    <property type="match status" value="2"/>
</dbReference>
<evidence type="ECO:0000259" key="6">
    <source>
        <dbReference type="PROSITE" id="PS51007"/>
    </source>
</evidence>
<evidence type="ECO:0000313" key="7">
    <source>
        <dbReference type="EMBL" id="GAA5103906.1"/>
    </source>
</evidence>
<evidence type="ECO:0000256" key="5">
    <source>
        <dbReference type="SAM" id="SignalP"/>
    </source>
</evidence>
<dbReference type="Pfam" id="PF00034">
    <property type="entry name" value="Cytochrom_C"/>
    <property type="match status" value="2"/>
</dbReference>
<proteinExistence type="predicted"/>
<dbReference type="PIRSF" id="PIRSF000005">
    <property type="entry name" value="Cytochrome_c4"/>
    <property type="match status" value="1"/>
</dbReference>
<dbReference type="PANTHER" id="PTHR33751">
    <property type="entry name" value="CBB3-TYPE CYTOCHROME C OXIDASE SUBUNIT FIXP"/>
    <property type="match status" value="1"/>
</dbReference>
<evidence type="ECO:0000313" key="8">
    <source>
        <dbReference type="Proteomes" id="UP001500631"/>
    </source>
</evidence>
<evidence type="ECO:0000256" key="3">
    <source>
        <dbReference type="ARBA" id="ARBA00023004"/>
    </source>
</evidence>
<accession>A0ABP9N1Q0</accession>
<dbReference type="InterPro" id="IPR036909">
    <property type="entry name" value="Cyt_c-like_dom_sf"/>
</dbReference>
<keyword evidence="2 4" id="KW-0479">Metal-binding</keyword>
<dbReference type="InterPro" id="IPR009056">
    <property type="entry name" value="Cyt_c-like_dom"/>
</dbReference>